<evidence type="ECO:0000313" key="3">
    <source>
        <dbReference type="Proteomes" id="UP000050525"/>
    </source>
</evidence>
<accession>A0A151P7F3</accession>
<feature type="region of interest" description="Disordered" evidence="1">
    <location>
        <begin position="76"/>
        <end position="99"/>
    </location>
</feature>
<gene>
    <name evidence="2" type="ORF">Y1Q_0023026</name>
</gene>
<sequence>MSSRRWWHCGPRAQYIDRSSPRPLVCTARPGSRRFGSRKESNVSNYKYLQFLLVTNKSQHGDVLTVIWLRGYSKSPTMHKTTSQRKTCPILPQEKKSST</sequence>
<feature type="compositionally biased region" description="Polar residues" evidence="1">
    <location>
        <begin position="76"/>
        <end position="86"/>
    </location>
</feature>
<dbReference type="EMBL" id="AKHW03000640">
    <property type="protein sequence ID" value="KYO44968.1"/>
    <property type="molecule type" value="Genomic_DNA"/>
</dbReference>
<name>A0A151P7F3_ALLMI</name>
<dbReference type="Proteomes" id="UP000050525">
    <property type="component" value="Unassembled WGS sequence"/>
</dbReference>
<dbReference type="AlphaFoldDB" id="A0A151P7F3"/>
<organism evidence="2 3">
    <name type="scientific">Alligator mississippiensis</name>
    <name type="common">American alligator</name>
    <dbReference type="NCBI Taxonomy" id="8496"/>
    <lineage>
        <taxon>Eukaryota</taxon>
        <taxon>Metazoa</taxon>
        <taxon>Chordata</taxon>
        <taxon>Craniata</taxon>
        <taxon>Vertebrata</taxon>
        <taxon>Euteleostomi</taxon>
        <taxon>Archelosauria</taxon>
        <taxon>Archosauria</taxon>
        <taxon>Crocodylia</taxon>
        <taxon>Alligatoridae</taxon>
        <taxon>Alligatorinae</taxon>
        <taxon>Alligator</taxon>
    </lineage>
</organism>
<comment type="caution">
    <text evidence="2">The sequence shown here is derived from an EMBL/GenBank/DDBJ whole genome shotgun (WGS) entry which is preliminary data.</text>
</comment>
<proteinExistence type="predicted"/>
<keyword evidence="3" id="KW-1185">Reference proteome</keyword>
<reference evidence="2 3" key="1">
    <citation type="journal article" date="2012" name="Genome Biol.">
        <title>Sequencing three crocodilian genomes to illuminate the evolution of archosaurs and amniotes.</title>
        <authorList>
            <person name="St John J.A."/>
            <person name="Braun E.L."/>
            <person name="Isberg S.R."/>
            <person name="Miles L.G."/>
            <person name="Chong A.Y."/>
            <person name="Gongora J."/>
            <person name="Dalzell P."/>
            <person name="Moran C."/>
            <person name="Bed'hom B."/>
            <person name="Abzhanov A."/>
            <person name="Burgess S.C."/>
            <person name="Cooksey A.M."/>
            <person name="Castoe T.A."/>
            <person name="Crawford N.G."/>
            <person name="Densmore L.D."/>
            <person name="Drew J.C."/>
            <person name="Edwards S.V."/>
            <person name="Faircloth B.C."/>
            <person name="Fujita M.K."/>
            <person name="Greenwold M.J."/>
            <person name="Hoffmann F.G."/>
            <person name="Howard J.M."/>
            <person name="Iguchi T."/>
            <person name="Janes D.E."/>
            <person name="Khan S.Y."/>
            <person name="Kohno S."/>
            <person name="de Koning A.J."/>
            <person name="Lance S.L."/>
            <person name="McCarthy F.M."/>
            <person name="McCormack J.E."/>
            <person name="Merchant M.E."/>
            <person name="Peterson D.G."/>
            <person name="Pollock D.D."/>
            <person name="Pourmand N."/>
            <person name="Raney B.J."/>
            <person name="Roessler K.A."/>
            <person name="Sanford J.R."/>
            <person name="Sawyer R.H."/>
            <person name="Schmidt C.J."/>
            <person name="Triplett E.W."/>
            <person name="Tuberville T.D."/>
            <person name="Venegas-Anaya M."/>
            <person name="Howard J.T."/>
            <person name="Jarvis E.D."/>
            <person name="Guillette L.J.Jr."/>
            <person name="Glenn T.C."/>
            <person name="Green R.E."/>
            <person name="Ray D.A."/>
        </authorList>
    </citation>
    <scope>NUCLEOTIDE SEQUENCE [LARGE SCALE GENOMIC DNA]</scope>
    <source>
        <strain evidence="2">KSC_2009_1</strain>
    </source>
</reference>
<evidence type="ECO:0000313" key="2">
    <source>
        <dbReference type="EMBL" id="KYO44968.1"/>
    </source>
</evidence>
<evidence type="ECO:0000256" key="1">
    <source>
        <dbReference type="SAM" id="MobiDB-lite"/>
    </source>
</evidence>
<protein>
    <submittedName>
        <fullName evidence="2">Uncharacterized protein</fullName>
    </submittedName>
</protein>